<organism evidence="1 2">
    <name type="scientific">Pistacia atlantica</name>
    <dbReference type="NCBI Taxonomy" id="434234"/>
    <lineage>
        <taxon>Eukaryota</taxon>
        <taxon>Viridiplantae</taxon>
        <taxon>Streptophyta</taxon>
        <taxon>Embryophyta</taxon>
        <taxon>Tracheophyta</taxon>
        <taxon>Spermatophyta</taxon>
        <taxon>Magnoliopsida</taxon>
        <taxon>eudicotyledons</taxon>
        <taxon>Gunneridae</taxon>
        <taxon>Pentapetalae</taxon>
        <taxon>rosids</taxon>
        <taxon>malvids</taxon>
        <taxon>Sapindales</taxon>
        <taxon>Anacardiaceae</taxon>
        <taxon>Pistacia</taxon>
    </lineage>
</organism>
<evidence type="ECO:0000313" key="1">
    <source>
        <dbReference type="EMBL" id="KAJ0097056.1"/>
    </source>
</evidence>
<dbReference type="EMBL" id="CM047901">
    <property type="protein sequence ID" value="KAJ0097056.1"/>
    <property type="molecule type" value="Genomic_DNA"/>
</dbReference>
<sequence>MTEYGGGAAKAGSAYRLGRRKHGNRNMSSTTGGTQIYLRLRRLELGRGLINC</sequence>
<name>A0ACC1BDU8_9ROSI</name>
<evidence type="ECO:0000313" key="2">
    <source>
        <dbReference type="Proteomes" id="UP001164250"/>
    </source>
</evidence>
<reference evidence="2" key="1">
    <citation type="journal article" date="2023" name="G3 (Bethesda)">
        <title>Genome assembly and association tests identify interacting loci associated with vigor, precocity, and sex in interspecific pistachio rootstocks.</title>
        <authorList>
            <person name="Palmer W."/>
            <person name="Jacygrad E."/>
            <person name="Sagayaradj S."/>
            <person name="Cavanaugh K."/>
            <person name="Han R."/>
            <person name="Bertier L."/>
            <person name="Beede B."/>
            <person name="Kafkas S."/>
            <person name="Golino D."/>
            <person name="Preece J."/>
            <person name="Michelmore R."/>
        </authorList>
    </citation>
    <scope>NUCLEOTIDE SEQUENCE [LARGE SCALE GENOMIC DNA]</scope>
</reference>
<gene>
    <name evidence="1" type="ORF">Patl1_28547</name>
</gene>
<protein>
    <submittedName>
        <fullName evidence="1">Uncharacterized protein</fullName>
    </submittedName>
</protein>
<proteinExistence type="predicted"/>
<dbReference type="Proteomes" id="UP001164250">
    <property type="component" value="Chromosome 5"/>
</dbReference>
<comment type="caution">
    <text evidence="1">The sequence shown here is derived from an EMBL/GenBank/DDBJ whole genome shotgun (WGS) entry which is preliminary data.</text>
</comment>
<keyword evidence="2" id="KW-1185">Reference proteome</keyword>
<accession>A0ACC1BDU8</accession>